<gene>
    <name evidence="3" type="primary">ppx</name>
    <name evidence="3" type="ORF">HMPREF0494_0999</name>
</gene>
<proteinExistence type="inferred from homology"/>
<dbReference type="InterPro" id="IPR003695">
    <property type="entry name" value="Ppx_GppA_N"/>
</dbReference>
<name>C8P6Q5_9LACO</name>
<keyword evidence="3" id="KW-0378">Hydrolase</keyword>
<reference evidence="3 4" key="1">
    <citation type="submission" date="2009-09" db="EMBL/GenBank/DDBJ databases">
        <authorList>
            <person name="Qin X."/>
            <person name="Bachman B."/>
            <person name="Battles P."/>
            <person name="Bell A."/>
            <person name="Bess C."/>
            <person name="Bickham C."/>
            <person name="Chaboub L."/>
            <person name="Chen D."/>
            <person name="Coyle M."/>
            <person name="Deiros D.R."/>
            <person name="Dinh H."/>
            <person name="Forbes L."/>
            <person name="Fowler G."/>
            <person name="Francisco L."/>
            <person name="Fu Q."/>
            <person name="Gubbala S."/>
            <person name="Hale W."/>
            <person name="Han Y."/>
            <person name="Hemphill L."/>
            <person name="Highlander S.K."/>
            <person name="Hirani K."/>
            <person name="Hogues M."/>
            <person name="Jackson L."/>
            <person name="Jakkamsetti A."/>
            <person name="Javaid M."/>
            <person name="Jiang H."/>
            <person name="Korchina V."/>
            <person name="Kovar C."/>
            <person name="Lara F."/>
            <person name="Lee S."/>
            <person name="Mata R."/>
            <person name="Mathew T."/>
            <person name="Moen C."/>
            <person name="Morales K."/>
            <person name="Munidasa M."/>
            <person name="Nazareth L."/>
            <person name="Ngo R."/>
            <person name="Nguyen L."/>
            <person name="Okwuonu G."/>
            <person name="Ongeri F."/>
            <person name="Patil S."/>
            <person name="Petrosino J."/>
            <person name="Pham C."/>
            <person name="Pham P."/>
            <person name="Pu L.-L."/>
            <person name="Puazo M."/>
            <person name="Raj R."/>
            <person name="Reid J."/>
            <person name="Rouhana J."/>
            <person name="Saada N."/>
            <person name="Shang Y."/>
            <person name="Simmons D."/>
            <person name="Thornton R."/>
            <person name="Warren J."/>
            <person name="Weissenberger G."/>
            <person name="Zhang J."/>
            <person name="Zhang L."/>
            <person name="Zhou C."/>
            <person name="Zhu D."/>
            <person name="Muzny D."/>
            <person name="Worley K."/>
            <person name="Gibbs R."/>
        </authorList>
    </citation>
    <scope>NUCLEOTIDE SEQUENCE [LARGE SCALE GENOMIC DNA]</scope>
    <source>
        <strain evidence="3 4">DSM 16041</strain>
    </source>
</reference>
<dbReference type="Gene3D" id="3.30.420.40">
    <property type="match status" value="1"/>
</dbReference>
<accession>C8P6Q5</accession>
<feature type="domain" description="Ppx/GppA phosphatase N-terminal" evidence="2">
    <location>
        <begin position="39"/>
        <end position="308"/>
    </location>
</feature>
<dbReference type="Proteomes" id="UP000003675">
    <property type="component" value="Unassembled WGS sequence"/>
</dbReference>
<dbReference type="InterPro" id="IPR043129">
    <property type="entry name" value="ATPase_NBD"/>
</dbReference>
<dbReference type="Gene3D" id="3.30.420.150">
    <property type="entry name" value="Exopolyphosphatase. Domain 2"/>
    <property type="match status" value="1"/>
</dbReference>
<dbReference type="AlphaFoldDB" id="C8P6Q5"/>
<protein>
    <submittedName>
        <fullName evidence="3">Putative exopolyphosphatase</fullName>
        <ecNumber evidence="3">3.6.1.11</ecNumber>
    </submittedName>
</protein>
<comment type="similarity">
    <text evidence="1">Belongs to the GppA/Ppx family.</text>
</comment>
<evidence type="ECO:0000313" key="4">
    <source>
        <dbReference type="Proteomes" id="UP000003675"/>
    </source>
</evidence>
<comment type="caution">
    <text evidence="3">The sequence shown here is derived from an EMBL/GenBank/DDBJ whole genome shotgun (WGS) entry which is preliminary data.</text>
</comment>
<dbReference type="STRING" id="525309.HMPREF0494_0999"/>
<sequence>MMLMAKTTRLAVIDLGSNSVRLKISEILPDNEVVTRQYIKRYVRLSSQMGPEKTLKKEPVERTLDALREFREICDQYSRLKVIAVATAAVRQAKNQAEFLQRAKKETGFAIRVISGAQEAYLDYVGVTHSLEIDRGLIIDTGGASMELVGVESGAAEETISIPLGSVILSQHYHLGDQIQAANLFDAMVEVDEALSHQRWLSRFRDSRIIALGGCNRALAKIYRWRNAVEGKAAPIHGLMMTSATAFQIMHELLEGDRASRAAIRGVTRERADVIVGGLLPLLALMRQLAIDEVEFSNSGLREGLLYKYQEHKLDFD</sequence>
<dbReference type="PANTHER" id="PTHR30005:SF0">
    <property type="entry name" value="RETROGRADE REGULATION PROTEIN 2"/>
    <property type="match status" value="1"/>
</dbReference>
<evidence type="ECO:0000259" key="2">
    <source>
        <dbReference type="Pfam" id="PF02541"/>
    </source>
</evidence>
<dbReference type="PANTHER" id="PTHR30005">
    <property type="entry name" value="EXOPOLYPHOSPHATASE"/>
    <property type="match status" value="1"/>
</dbReference>
<evidence type="ECO:0000313" key="3">
    <source>
        <dbReference type="EMBL" id="EEW53843.1"/>
    </source>
</evidence>
<dbReference type="CDD" id="cd24052">
    <property type="entry name" value="ASKHA_NBD_HpPPX-GppA-like"/>
    <property type="match status" value="1"/>
</dbReference>
<dbReference type="InterPro" id="IPR050273">
    <property type="entry name" value="GppA/Ppx_hydrolase"/>
</dbReference>
<dbReference type="EC" id="3.6.1.11" evidence="3"/>
<dbReference type="HOGENOM" id="CLU_025908_1_0_9"/>
<dbReference type="EMBL" id="ACLL01000023">
    <property type="protein sequence ID" value="EEW53843.1"/>
    <property type="molecule type" value="Genomic_DNA"/>
</dbReference>
<dbReference type="SUPFAM" id="SSF53067">
    <property type="entry name" value="Actin-like ATPase domain"/>
    <property type="match status" value="2"/>
</dbReference>
<organism evidence="3 4">
    <name type="scientific">Limosilactobacillus antri DSM 16041</name>
    <dbReference type="NCBI Taxonomy" id="525309"/>
    <lineage>
        <taxon>Bacteria</taxon>
        <taxon>Bacillati</taxon>
        <taxon>Bacillota</taxon>
        <taxon>Bacilli</taxon>
        <taxon>Lactobacillales</taxon>
        <taxon>Lactobacillaceae</taxon>
        <taxon>Limosilactobacillus</taxon>
    </lineage>
</organism>
<dbReference type="Pfam" id="PF02541">
    <property type="entry name" value="Ppx-GppA"/>
    <property type="match status" value="1"/>
</dbReference>
<dbReference type="eggNOG" id="COG0248">
    <property type="taxonomic scope" value="Bacteria"/>
</dbReference>
<evidence type="ECO:0000256" key="1">
    <source>
        <dbReference type="ARBA" id="ARBA00007125"/>
    </source>
</evidence>
<dbReference type="GO" id="GO:0004309">
    <property type="term" value="F:exopolyphosphatase activity"/>
    <property type="evidence" value="ECO:0007669"/>
    <property type="project" value="UniProtKB-EC"/>
</dbReference>